<name>A0A285CZ98_9RHOB</name>
<feature type="chain" id="PRO_5013261608" description="Glycine zipper 2TM domain-containing protein" evidence="1">
    <location>
        <begin position="19"/>
        <end position="61"/>
    </location>
</feature>
<keyword evidence="3" id="KW-1185">Reference proteome</keyword>
<evidence type="ECO:0000313" key="3">
    <source>
        <dbReference type="Proteomes" id="UP000219467"/>
    </source>
</evidence>
<reference evidence="3" key="1">
    <citation type="submission" date="2017-08" db="EMBL/GenBank/DDBJ databases">
        <authorList>
            <person name="Varghese N."/>
            <person name="Submissions S."/>
        </authorList>
    </citation>
    <scope>NUCLEOTIDE SEQUENCE [LARGE SCALE GENOMIC DNA]</scope>
    <source>
        <strain evidence="3">JA234</strain>
    </source>
</reference>
<accession>A0A285CZ98</accession>
<dbReference type="Proteomes" id="UP000219467">
    <property type="component" value="Unassembled WGS sequence"/>
</dbReference>
<dbReference type="EMBL" id="OAOQ01000012">
    <property type="protein sequence ID" value="SNX72398.1"/>
    <property type="molecule type" value="Genomic_DNA"/>
</dbReference>
<dbReference type="RefSeq" id="WP_097031060.1">
    <property type="nucleotide sequence ID" value="NZ_OAOQ01000012.1"/>
</dbReference>
<organism evidence="2 3">
    <name type="scientific">Cereibacter ovatus</name>
    <dbReference type="NCBI Taxonomy" id="439529"/>
    <lineage>
        <taxon>Bacteria</taxon>
        <taxon>Pseudomonadati</taxon>
        <taxon>Pseudomonadota</taxon>
        <taxon>Alphaproteobacteria</taxon>
        <taxon>Rhodobacterales</taxon>
        <taxon>Paracoccaceae</taxon>
        <taxon>Cereibacter</taxon>
    </lineage>
</organism>
<dbReference type="PROSITE" id="PS51257">
    <property type="entry name" value="PROKAR_LIPOPROTEIN"/>
    <property type="match status" value="1"/>
</dbReference>
<evidence type="ECO:0000256" key="1">
    <source>
        <dbReference type="SAM" id="SignalP"/>
    </source>
</evidence>
<protein>
    <recommendedName>
        <fullName evidence="4">Glycine zipper 2TM domain-containing protein</fullName>
    </recommendedName>
</protein>
<feature type="signal peptide" evidence="1">
    <location>
        <begin position="1"/>
        <end position="18"/>
    </location>
</feature>
<sequence>MTLPKFLLPALAASLVIAACGETRTQRVATGALGGAIAGEVLADDPLTGAVVGGVGGAILR</sequence>
<proteinExistence type="predicted"/>
<dbReference type="AlphaFoldDB" id="A0A285CZ98"/>
<gene>
    <name evidence="2" type="ORF">SAMN05878503_11258</name>
</gene>
<evidence type="ECO:0008006" key="4">
    <source>
        <dbReference type="Google" id="ProtNLM"/>
    </source>
</evidence>
<evidence type="ECO:0000313" key="2">
    <source>
        <dbReference type="EMBL" id="SNX72398.1"/>
    </source>
</evidence>
<keyword evidence="1" id="KW-0732">Signal</keyword>